<dbReference type="Gene3D" id="3.40.50.1820">
    <property type="entry name" value="alpha/beta hydrolase"/>
    <property type="match status" value="1"/>
</dbReference>
<dbReference type="SUPFAM" id="SSF53474">
    <property type="entry name" value="alpha/beta-Hydrolases"/>
    <property type="match status" value="1"/>
</dbReference>
<dbReference type="RefSeq" id="WP_322808541.1">
    <property type="nucleotide sequence ID" value="NZ_JAVBVO010000002.1"/>
</dbReference>
<dbReference type="Proteomes" id="UP001290462">
    <property type="component" value="Unassembled WGS sequence"/>
</dbReference>
<evidence type="ECO:0000313" key="2">
    <source>
        <dbReference type="Proteomes" id="UP001290462"/>
    </source>
</evidence>
<dbReference type="InterPro" id="IPR029058">
    <property type="entry name" value="AB_hydrolase_fold"/>
</dbReference>
<dbReference type="EMBL" id="JAVBVO010000002">
    <property type="protein sequence ID" value="MDZ5757808.1"/>
    <property type="molecule type" value="Genomic_DNA"/>
</dbReference>
<evidence type="ECO:0000313" key="1">
    <source>
        <dbReference type="EMBL" id="MDZ5757808.1"/>
    </source>
</evidence>
<dbReference type="GO" id="GO:0016747">
    <property type="term" value="F:acyltransferase activity, transferring groups other than amino-acyl groups"/>
    <property type="evidence" value="ECO:0007669"/>
    <property type="project" value="TreeGrafter"/>
</dbReference>
<name>A0AAW9JQG5_CARML</name>
<proteinExistence type="predicted"/>
<dbReference type="PANTHER" id="PTHR48098">
    <property type="entry name" value="ENTEROCHELIN ESTERASE-RELATED"/>
    <property type="match status" value="1"/>
</dbReference>
<sequence length="249" mass="28517">MAVLSSRFTSKTLDLAMSFQVIIPQEFKEPLPVLYLLHGLSDDDHSWLDNTALVRYASDMQLVIVMPQVHRSFYTDMVEGGAYWTFLTEELPDLVARWLPISLEKNKTFVAGLSMGGYGALKWGLNYPEKFAGIASLSGATDLVTMWKDDANRDLEFKRLFGSIEKLQGSTNDLSYLIDQIKGQANIPEILQICGTEDFLYDYNLNFSKKLLELGFNYSWVEEKGTHDWVFWDQQIQTVLDWISKKITN</sequence>
<comment type="caution">
    <text evidence="1">The sequence shown here is derived from an EMBL/GenBank/DDBJ whole genome shotgun (WGS) entry which is preliminary data.</text>
</comment>
<dbReference type="PANTHER" id="PTHR48098:SF1">
    <property type="entry name" value="DIACYLGLYCEROL ACYLTRANSFERASE_MYCOLYLTRANSFERASE AG85A"/>
    <property type="match status" value="1"/>
</dbReference>
<dbReference type="Pfam" id="PF00756">
    <property type="entry name" value="Esterase"/>
    <property type="match status" value="1"/>
</dbReference>
<dbReference type="InterPro" id="IPR000801">
    <property type="entry name" value="Esterase-like"/>
</dbReference>
<organism evidence="1 2">
    <name type="scientific">Carnobacterium maltaromaticum</name>
    <name type="common">Carnobacterium piscicola</name>
    <dbReference type="NCBI Taxonomy" id="2751"/>
    <lineage>
        <taxon>Bacteria</taxon>
        <taxon>Bacillati</taxon>
        <taxon>Bacillota</taxon>
        <taxon>Bacilli</taxon>
        <taxon>Lactobacillales</taxon>
        <taxon>Carnobacteriaceae</taxon>
        <taxon>Carnobacterium</taxon>
    </lineage>
</organism>
<keyword evidence="1" id="KW-0378">Hydrolase</keyword>
<gene>
    <name evidence="1" type="ORF">RAK27_03975</name>
</gene>
<reference evidence="1" key="1">
    <citation type="submission" date="2023-08" db="EMBL/GenBank/DDBJ databases">
        <title>Genomic characterization of piscicolin 126 produced by Carnobacterium maltaromaticum CM22 strain isolated from salmon (Salmo salar).</title>
        <authorList>
            <person name="Gonzalez-Gragera E."/>
            <person name="Garcia-Lopez J.D."/>
            <person name="Teso-Perez C."/>
            <person name="Gimenez-Hernandez I."/>
            <person name="Peralta-Sanchez J.M."/>
            <person name="Valdivia E."/>
            <person name="Montalban-Lopez M."/>
            <person name="Martin-Platero A.M."/>
            <person name="Banos A."/>
            <person name="Martinez-Bueno M."/>
        </authorList>
    </citation>
    <scope>NUCLEOTIDE SEQUENCE</scope>
    <source>
        <strain evidence="1">CM22</strain>
    </source>
</reference>
<dbReference type="AlphaFoldDB" id="A0AAW9JQG5"/>
<dbReference type="GO" id="GO:0016787">
    <property type="term" value="F:hydrolase activity"/>
    <property type="evidence" value="ECO:0007669"/>
    <property type="project" value="UniProtKB-KW"/>
</dbReference>
<dbReference type="InterPro" id="IPR050583">
    <property type="entry name" value="Mycobacterial_A85_antigen"/>
</dbReference>
<accession>A0AAW9JQG5</accession>
<protein>
    <submittedName>
        <fullName evidence="1">Alpha/beta hydrolase family protein</fullName>
    </submittedName>
</protein>